<feature type="transmembrane region" description="Helical" evidence="1">
    <location>
        <begin position="76"/>
        <end position="96"/>
    </location>
</feature>
<evidence type="ECO:0000256" key="1">
    <source>
        <dbReference type="SAM" id="Phobius"/>
    </source>
</evidence>
<organism evidence="2 3">
    <name type="scientific">Pantoea rwandensis</name>
    <dbReference type="NCBI Taxonomy" id="1076550"/>
    <lineage>
        <taxon>Bacteria</taxon>
        <taxon>Pseudomonadati</taxon>
        <taxon>Pseudomonadota</taxon>
        <taxon>Gammaproteobacteria</taxon>
        <taxon>Enterobacterales</taxon>
        <taxon>Erwiniaceae</taxon>
        <taxon>Pantoea</taxon>
    </lineage>
</organism>
<dbReference type="Proteomes" id="UP000193558">
    <property type="component" value="Unassembled WGS sequence"/>
</dbReference>
<dbReference type="AlphaFoldDB" id="A0A1X1CYF4"/>
<evidence type="ECO:0000313" key="3">
    <source>
        <dbReference type="Proteomes" id="UP000193558"/>
    </source>
</evidence>
<accession>A0A1X1CYF4</accession>
<keyword evidence="1" id="KW-0812">Transmembrane</keyword>
<feature type="transmembrane region" description="Helical" evidence="1">
    <location>
        <begin position="157"/>
        <end position="176"/>
    </location>
</feature>
<reference evidence="2 3" key="1">
    <citation type="journal article" date="2017" name="Antonie Van Leeuwenhoek">
        <title>Phylogenomic resolution of the bacterial genus Pantoea and its relationship with Erwinia and Tatumella.</title>
        <authorList>
            <person name="Palmer M."/>
            <person name="Steenkamp E.T."/>
            <person name="Coetzee M.P."/>
            <person name="Chan W.Y."/>
            <person name="van Zyl E."/>
            <person name="De Maayer P."/>
            <person name="Coutinho T.A."/>
            <person name="Blom J."/>
            <person name="Smits T.H."/>
            <person name="Duffy B."/>
            <person name="Venter S.N."/>
        </authorList>
    </citation>
    <scope>NUCLEOTIDE SEQUENCE [LARGE SCALE GENOMIC DNA]</scope>
    <source>
        <strain evidence="2 3">LMG 26275</strain>
    </source>
</reference>
<dbReference type="PANTHER" id="PTHR34989:SF1">
    <property type="entry name" value="PROTEIN HDED"/>
    <property type="match status" value="1"/>
</dbReference>
<gene>
    <name evidence="2" type="ORF">HA51_11210</name>
</gene>
<keyword evidence="1" id="KW-0472">Membrane</keyword>
<sequence>MIKLIFLLTGAQVLRQRWYLFALLGVALLLLSAAMLYDIGSDGLLSVPLDVLAIFFIVEGAVQLFLAISKELRIEWLTLLKAVGFLFVAFLIFNIPGDNNDVSAALFGIMFLIDGIFRIAASWVLRGVRWRKQCFTGVIEVVLSILIISNWPFHHHIAVPLCFALLLLSIGTHLLLMARQAHLLTEDSTVTALPVFKAGGLRRWHSSHYSHPPFPEGNASEPLIVCIWTPVGSREVRERYRLIDRYIAAVDVHGVISTGHAALEAGPDLYISHYPLDDIARDSGSFRSVLRAGEHNDMAGRFLPSLASEVATWCSPDKQILFPRYNRVALENYWASYRADSTYNLTARNCSSSMIQALDVSVEGILAQQPYAGVKLFIDPNFWLLGVVRGRAEEMTWTPGLALDYVQLLKRVIEPQAHQLWPLKLWYGLRLRILLRRDKRKPSRSVVD</sequence>
<evidence type="ECO:0008006" key="4">
    <source>
        <dbReference type="Google" id="ProtNLM"/>
    </source>
</evidence>
<protein>
    <recommendedName>
        <fullName evidence="4">Protease</fullName>
    </recommendedName>
</protein>
<comment type="caution">
    <text evidence="2">The sequence shown here is derived from an EMBL/GenBank/DDBJ whole genome shotgun (WGS) entry which is preliminary data.</text>
</comment>
<evidence type="ECO:0000313" key="2">
    <source>
        <dbReference type="EMBL" id="ORM69452.1"/>
    </source>
</evidence>
<keyword evidence="1" id="KW-1133">Transmembrane helix</keyword>
<feature type="transmembrane region" description="Helical" evidence="1">
    <location>
        <begin position="20"/>
        <end position="39"/>
    </location>
</feature>
<dbReference type="GO" id="GO:0005886">
    <property type="term" value="C:plasma membrane"/>
    <property type="evidence" value="ECO:0007669"/>
    <property type="project" value="TreeGrafter"/>
</dbReference>
<feature type="transmembrane region" description="Helical" evidence="1">
    <location>
        <begin position="102"/>
        <end position="121"/>
    </location>
</feature>
<name>A0A1X1CYF4_9GAMM</name>
<dbReference type="PANTHER" id="PTHR34989">
    <property type="entry name" value="PROTEIN HDED"/>
    <property type="match status" value="1"/>
</dbReference>
<dbReference type="RefSeq" id="WP_084934614.1">
    <property type="nucleotide sequence ID" value="NZ_MLFR01000009.1"/>
</dbReference>
<dbReference type="OrthoDB" id="6773069at2"/>
<feature type="transmembrane region" description="Helical" evidence="1">
    <location>
        <begin position="133"/>
        <end position="151"/>
    </location>
</feature>
<feature type="transmembrane region" description="Helical" evidence="1">
    <location>
        <begin position="51"/>
        <end position="69"/>
    </location>
</feature>
<dbReference type="EMBL" id="MLFR01000009">
    <property type="protein sequence ID" value="ORM69452.1"/>
    <property type="molecule type" value="Genomic_DNA"/>
</dbReference>
<dbReference type="InterPro" id="IPR052712">
    <property type="entry name" value="Acid_resist_chaperone_HdeD"/>
</dbReference>
<proteinExistence type="predicted"/>